<dbReference type="AlphaFoldDB" id="V8R0E5"/>
<name>V8R0E5_9BURK</name>
<evidence type="ECO:0000313" key="3">
    <source>
        <dbReference type="Proteomes" id="UP000018733"/>
    </source>
</evidence>
<evidence type="ECO:0000313" key="2">
    <source>
        <dbReference type="EMBL" id="ETF04749.1"/>
    </source>
</evidence>
<evidence type="ECO:0000256" key="1">
    <source>
        <dbReference type="SAM" id="MobiDB-lite"/>
    </source>
</evidence>
<keyword evidence="3" id="KW-1185">Reference proteome</keyword>
<comment type="caution">
    <text evidence="2">The sequence shown here is derived from an EMBL/GenBank/DDBJ whole genome shotgun (WGS) entry which is preliminary data.</text>
</comment>
<reference evidence="2 3" key="1">
    <citation type="journal article" date="2014" name="Genome Announc.">
        <title>Draft Genome Sequence of Advenella kashmirensis Strain W13003, a Polycyclic Aromatic Hydrocarbon-Degrading Bacterium.</title>
        <authorList>
            <person name="Wang X."/>
            <person name="Jin D."/>
            <person name="Zhou L."/>
            <person name="Wu L."/>
            <person name="An W."/>
            <person name="Zhao L."/>
        </authorList>
    </citation>
    <scope>NUCLEOTIDE SEQUENCE [LARGE SCALE GENOMIC DNA]</scope>
    <source>
        <strain evidence="2 3">W13003</strain>
    </source>
</reference>
<protein>
    <submittedName>
        <fullName evidence="2">Uncharacterized protein</fullName>
    </submittedName>
</protein>
<feature type="compositionally biased region" description="Pro residues" evidence="1">
    <location>
        <begin position="20"/>
        <end position="30"/>
    </location>
</feature>
<proteinExistence type="predicted"/>
<gene>
    <name evidence="2" type="ORF">W822_05125</name>
</gene>
<accession>V8R0E5</accession>
<sequence length="65" mass="7375">MVIIHTIVADGEHSGGSPGNPTPVEHPPPFTKSQLSYNRQRHLADMRYDNKITFLINTFEINHYA</sequence>
<dbReference type="EMBL" id="AYXT01000001">
    <property type="protein sequence ID" value="ETF04749.1"/>
    <property type="molecule type" value="Genomic_DNA"/>
</dbReference>
<dbReference type="STRING" id="1424334.W822_05125"/>
<dbReference type="Proteomes" id="UP000018733">
    <property type="component" value="Unassembled WGS sequence"/>
</dbReference>
<organism evidence="2 3">
    <name type="scientific">Advenella kashmirensis W13003</name>
    <dbReference type="NCBI Taxonomy" id="1424334"/>
    <lineage>
        <taxon>Bacteria</taxon>
        <taxon>Pseudomonadati</taxon>
        <taxon>Pseudomonadota</taxon>
        <taxon>Betaproteobacteria</taxon>
        <taxon>Burkholderiales</taxon>
        <taxon>Alcaligenaceae</taxon>
    </lineage>
</organism>
<dbReference type="HOGENOM" id="CLU_2839890_0_0_4"/>
<feature type="region of interest" description="Disordered" evidence="1">
    <location>
        <begin position="9"/>
        <end position="33"/>
    </location>
</feature>